<keyword evidence="2" id="KW-1185">Reference proteome</keyword>
<evidence type="ECO:0000313" key="1">
    <source>
        <dbReference type="EMBL" id="MDU0325302.1"/>
    </source>
</evidence>
<name>A0ABU3RRD3_9MICO</name>
<gene>
    <name evidence="1" type="ORF">RWH43_00900</name>
</gene>
<evidence type="ECO:0000313" key="2">
    <source>
        <dbReference type="Proteomes" id="UP001256673"/>
    </source>
</evidence>
<dbReference type="RefSeq" id="WP_316000427.1">
    <property type="nucleotide sequence ID" value="NZ_JAWDIU010000001.1"/>
</dbReference>
<evidence type="ECO:0008006" key="3">
    <source>
        <dbReference type="Google" id="ProtNLM"/>
    </source>
</evidence>
<organism evidence="1 2">
    <name type="scientific">Microbacterium algihabitans</name>
    <dbReference type="NCBI Taxonomy" id="3075992"/>
    <lineage>
        <taxon>Bacteria</taxon>
        <taxon>Bacillati</taxon>
        <taxon>Actinomycetota</taxon>
        <taxon>Actinomycetes</taxon>
        <taxon>Micrococcales</taxon>
        <taxon>Microbacteriaceae</taxon>
        <taxon>Microbacterium</taxon>
    </lineage>
</organism>
<reference evidence="1 2" key="1">
    <citation type="submission" date="2023-09" db="EMBL/GenBank/DDBJ databases">
        <title>Microbacterium fusihabitans sp. nov., Microbacterium phycihabitans sp. nov., and Microbacterium cervinum sp. nov., isolated from dried seaweeds of beach.</title>
        <authorList>
            <person name="Lee S.D."/>
        </authorList>
    </citation>
    <scope>NUCLEOTIDE SEQUENCE [LARGE SCALE GENOMIC DNA]</scope>
    <source>
        <strain evidence="1 2">KSW2-21</strain>
    </source>
</reference>
<sequence length="177" mass="19205">MTWVWKPLAYSGGRVHTEPDLVVWREVTAVGEDPLDGSTIRLEVRYGEKLGRYYIAGFALGNHGESNEVTGARLRDMPILAHLRDALDGYAEVTLSAGDLFDPLQVSAARSEIVDGGPSSREAMLATARVYRYAQILNLSPAFAVQNALGLTAPTATLWIRRARSQGLLGTYGQADG</sequence>
<protein>
    <recommendedName>
        <fullName evidence="3">DNA-binding protein</fullName>
    </recommendedName>
</protein>
<dbReference type="Proteomes" id="UP001256673">
    <property type="component" value="Unassembled WGS sequence"/>
</dbReference>
<proteinExistence type="predicted"/>
<dbReference type="EMBL" id="JAWDIU010000001">
    <property type="protein sequence ID" value="MDU0325302.1"/>
    <property type="molecule type" value="Genomic_DNA"/>
</dbReference>
<accession>A0ABU3RRD3</accession>
<comment type="caution">
    <text evidence="1">The sequence shown here is derived from an EMBL/GenBank/DDBJ whole genome shotgun (WGS) entry which is preliminary data.</text>
</comment>